<dbReference type="NCBIfam" id="TIGR01613">
    <property type="entry name" value="primase_Cterm"/>
    <property type="match status" value="1"/>
</dbReference>
<dbReference type="InterPro" id="IPR027417">
    <property type="entry name" value="P-loop_NTPase"/>
</dbReference>
<keyword evidence="6" id="KW-1185">Reference proteome</keyword>
<dbReference type="InterPro" id="IPR045455">
    <property type="entry name" value="NrS-1_pol-like_helicase"/>
</dbReference>
<dbReference type="Pfam" id="PF08706">
    <property type="entry name" value="D5_N"/>
    <property type="match status" value="1"/>
</dbReference>
<dbReference type="InterPro" id="IPR014818">
    <property type="entry name" value="Phage/plasmid_primase_P4_C"/>
</dbReference>
<evidence type="ECO:0000313" key="6">
    <source>
        <dbReference type="Proteomes" id="UP000243591"/>
    </source>
</evidence>
<dbReference type="RefSeq" id="WP_081312128.1">
    <property type="nucleotide sequence ID" value="NZ_CP023483.1"/>
</dbReference>
<dbReference type="SUPFAM" id="SSF52540">
    <property type="entry name" value="P-loop containing nucleoside triphosphate hydrolases"/>
    <property type="match status" value="1"/>
</dbReference>
<dbReference type="GO" id="GO:0005524">
    <property type="term" value="F:ATP binding"/>
    <property type="evidence" value="ECO:0007669"/>
    <property type="project" value="UniProtKB-KW"/>
</dbReference>
<dbReference type="PANTHER" id="PTHR35372:SF2">
    <property type="entry name" value="SF3 HELICASE DOMAIN-CONTAINING PROTEIN"/>
    <property type="match status" value="1"/>
</dbReference>
<gene>
    <name evidence="5" type="ORF">CNY62_08450</name>
</gene>
<feature type="domain" description="SF3 helicase" evidence="4">
    <location>
        <begin position="182"/>
        <end position="339"/>
    </location>
</feature>
<evidence type="ECO:0000256" key="2">
    <source>
        <dbReference type="ARBA" id="ARBA00022801"/>
    </source>
</evidence>
<protein>
    <recommendedName>
        <fullName evidence="4">SF3 helicase domain-containing protein</fullName>
    </recommendedName>
</protein>
<dbReference type="OrthoDB" id="9763644at2"/>
<dbReference type="KEGG" id="bths:CNY62_08450"/>
<dbReference type="EMBL" id="CP023483">
    <property type="protein sequence ID" value="ATF26407.1"/>
    <property type="molecule type" value="Genomic_DNA"/>
</dbReference>
<dbReference type="InterPro" id="IPR006500">
    <property type="entry name" value="Helicase_put_C_phage/plasmid"/>
</dbReference>
<evidence type="ECO:0000259" key="4">
    <source>
        <dbReference type="PROSITE" id="PS51206"/>
    </source>
</evidence>
<dbReference type="PROSITE" id="PS51206">
    <property type="entry name" value="SF3_HELICASE_1"/>
    <property type="match status" value="1"/>
</dbReference>
<dbReference type="AlphaFoldDB" id="A0A291KHB1"/>
<dbReference type="PANTHER" id="PTHR35372">
    <property type="entry name" value="ATP BINDING PROTEIN-RELATED"/>
    <property type="match status" value="1"/>
</dbReference>
<keyword evidence="2" id="KW-0378">Hydrolase</keyword>
<sequence>MESNSTVPSNEAVGELVSGFTTTIKERPQWLYIDVNGKEKVNIPELAKEIMQEARMVVYPNFPYPLQYSEKGGYWKSFDIDKYTEKKATEKLQQAGKWSNRTVKDTAYNVGINCYQAGNHLTPAEVMKTDKVVFNNGVYDFTTGQLMPHDPELMLLHGHDYNLKMQGEAVKTKQWLADLMGESITYIMEMIGSCFYHGMPFQELTILSGDGSNGKSTLLNHITSMLGMTNISSVALEQFADKNNRFATSQVYLKEANIFADIDSKYLDKVSVIKALTGDDTILIEFKNKNPFSYKSFAKLIFSANELPSLKMNTHGDTRRFKIVPLDTKITQEFISQHDLKAVEREIPSFAYECIEMFRKALERGYTSESKRMAEVKGEWLERNSPVERFLKEECSFDGKDAGHSATYVYSRYRTYCMNEGIKVLSKQKFIPLVEKQGYSYVRTMKNGKREWRFKGLVMEENDPYS</sequence>
<organism evidence="5 6">
    <name type="scientific">Brochothrix thermosphacta</name>
    <name type="common">Microbacterium thermosphactum</name>
    <dbReference type="NCBI Taxonomy" id="2756"/>
    <lineage>
        <taxon>Bacteria</taxon>
        <taxon>Bacillati</taxon>
        <taxon>Bacillota</taxon>
        <taxon>Bacilli</taxon>
        <taxon>Bacillales</taxon>
        <taxon>Listeriaceae</taxon>
        <taxon>Brochothrix</taxon>
    </lineage>
</organism>
<dbReference type="Gene3D" id="3.40.50.300">
    <property type="entry name" value="P-loop containing nucleotide triphosphate hydrolases"/>
    <property type="match status" value="1"/>
</dbReference>
<reference evidence="5 6" key="1">
    <citation type="submission" date="2017-09" db="EMBL/GenBank/DDBJ databases">
        <title>Complete Genome Sequences of Two Strains of the Meat Spoilage Bacterium Brochothrix thermosphacta Isolated from Ground Chicken.</title>
        <authorList>
            <person name="Paoli G.C."/>
            <person name="Wijey C."/>
            <person name="Chen C.-Y."/>
            <person name="Nguyen L."/>
            <person name="Yan X."/>
            <person name="Irwin P.L."/>
        </authorList>
    </citation>
    <scope>NUCLEOTIDE SEQUENCE [LARGE SCALE GENOMIC DNA]</scope>
    <source>
        <strain evidence="5 6">BI</strain>
    </source>
</reference>
<dbReference type="STRING" id="2756.BFR44_08695"/>
<accession>A0A291KHB1</accession>
<keyword evidence="1" id="KW-0547">Nucleotide-binding</keyword>
<dbReference type="Proteomes" id="UP000243591">
    <property type="component" value="Chromosome"/>
</dbReference>
<dbReference type="SMART" id="SM00885">
    <property type="entry name" value="D5_N"/>
    <property type="match status" value="1"/>
</dbReference>
<dbReference type="GO" id="GO:0016787">
    <property type="term" value="F:hydrolase activity"/>
    <property type="evidence" value="ECO:0007669"/>
    <property type="project" value="UniProtKB-KW"/>
</dbReference>
<name>A0A291KHB1_BROTH</name>
<keyword evidence="3" id="KW-0067">ATP-binding</keyword>
<dbReference type="InterPro" id="IPR051620">
    <property type="entry name" value="ORF904-like_C"/>
</dbReference>
<dbReference type="Pfam" id="PF19263">
    <property type="entry name" value="DUF5906"/>
    <property type="match status" value="1"/>
</dbReference>
<evidence type="ECO:0000256" key="3">
    <source>
        <dbReference type="ARBA" id="ARBA00022840"/>
    </source>
</evidence>
<evidence type="ECO:0000256" key="1">
    <source>
        <dbReference type="ARBA" id="ARBA00022741"/>
    </source>
</evidence>
<proteinExistence type="predicted"/>
<dbReference type="InterPro" id="IPR014015">
    <property type="entry name" value="Helicase_SF3_DNA-vir"/>
</dbReference>
<evidence type="ECO:0000313" key="5">
    <source>
        <dbReference type="EMBL" id="ATF26407.1"/>
    </source>
</evidence>